<organism evidence="2 3">
    <name type="scientific">Perkinsus olseni</name>
    <name type="common">Perkinsus atlanticus</name>
    <dbReference type="NCBI Taxonomy" id="32597"/>
    <lineage>
        <taxon>Eukaryota</taxon>
        <taxon>Sar</taxon>
        <taxon>Alveolata</taxon>
        <taxon>Perkinsozoa</taxon>
        <taxon>Perkinsea</taxon>
        <taxon>Perkinsida</taxon>
        <taxon>Perkinsidae</taxon>
        <taxon>Perkinsus</taxon>
    </lineage>
</organism>
<feature type="non-terminal residue" evidence="2">
    <location>
        <position position="146"/>
    </location>
</feature>
<proteinExistence type="predicted"/>
<dbReference type="AlphaFoldDB" id="A0A7J6QAU3"/>
<protein>
    <recommendedName>
        <fullName evidence="1">DUF7047 domain-containing protein</fullName>
    </recommendedName>
</protein>
<feature type="domain" description="DUF7047" evidence="1">
    <location>
        <begin position="10"/>
        <end position="73"/>
    </location>
</feature>
<dbReference type="Proteomes" id="UP000574390">
    <property type="component" value="Unassembled WGS sequence"/>
</dbReference>
<comment type="caution">
    <text evidence="2">The sequence shown here is derived from an EMBL/GenBank/DDBJ whole genome shotgun (WGS) entry which is preliminary data.</text>
</comment>
<accession>A0A7J6QAU3</accession>
<evidence type="ECO:0000313" key="3">
    <source>
        <dbReference type="Proteomes" id="UP000574390"/>
    </source>
</evidence>
<gene>
    <name evidence="2" type="ORF">FOZ62_013001</name>
</gene>
<name>A0A7J6QAU3_PEROL</name>
<reference evidence="2 3" key="1">
    <citation type="submission" date="2020-04" db="EMBL/GenBank/DDBJ databases">
        <title>Perkinsus olseni comparative genomics.</title>
        <authorList>
            <person name="Bogema D.R."/>
        </authorList>
    </citation>
    <scope>NUCLEOTIDE SEQUENCE [LARGE SCALE GENOMIC DNA]</scope>
    <source>
        <strain evidence="2">ATCC PRA-205</strain>
    </source>
</reference>
<dbReference type="EMBL" id="JABANM010031009">
    <property type="protein sequence ID" value="KAF4705302.1"/>
    <property type="molecule type" value="Genomic_DNA"/>
</dbReference>
<evidence type="ECO:0000259" key="1">
    <source>
        <dbReference type="Pfam" id="PF23088"/>
    </source>
</evidence>
<evidence type="ECO:0000313" key="2">
    <source>
        <dbReference type="EMBL" id="KAF4705302.1"/>
    </source>
</evidence>
<feature type="non-terminal residue" evidence="2">
    <location>
        <position position="1"/>
    </location>
</feature>
<dbReference type="Pfam" id="PF23088">
    <property type="entry name" value="DUF7047"/>
    <property type="match status" value="1"/>
</dbReference>
<dbReference type="InterPro" id="IPR055475">
    <property type="entry name" value="DUF7047"/>
</dbReference>
<sequence length="146" mass="16301">DRLLHDGNLTFRDCGSWLGQLLGHLPVADRLRPVVGLGRRSLGKKAGNTKASWRRLVDDESKQICLYICQLLRRLGDPAHGTWRTPDPSEELHCFIDSSELAMGVSILDSKNNVIEDDCHLRPADAHNIDNSSRPSLHINISELDS</sequence>